<comment type="similarity">
    <text evidence="2 7">Belongs to the glycosyl hydrolase 47 family.</text>
</comment>
<keyword evidence="8" id="KW-0732">Signal</keyword>
<evidence type="ECO:0000256" key="4">
    <source>
        <dbReference type="ARBA" id="ARBA00023180"/>
    </source>
</evidence>
<evidence type="ECO:0000256" key="2">
    <source>
        <dbReference type="ARBA" id="ARBA00007658"/>
    </source>
</evidence>
<dbReference type="GO" id="GO:0044322">
    <property type="term" value="C:endoplasmic reticulum quality control compartment"/>
    <property type="evidence" value="ECO:0007669"/>
    <property type="project" value="GOC"/>
</dbReference>
<feature type="active site" description="Proton donor" evidence="5">
    <location>
        <position position="372"/>
    </location>
</feature>
<dbReference type="Pfam" id="PF01532">
    <property type="entry name" value="Glyco_hydro_47"/>
    <property type="match status" value="1"/>
</dbReference>
<evidence type="ECO:0000256" key="6">
    <source>
        <dbReference type="PIRSR" id="PIRSR601382-2"/>
    </source>
</evidence>
<dbReference type="PANTHER" id="PTHR45679">
    <property type="entry name" value="ER DEGRADATION-ENHANCING ALPHA-MANNOSIDASE-LIKE PROTEIN 2"/>
    <property type="match status" value="1"/>
</dbReference>
<dbReference type="InterPro" id="IPR036026">
    <property type="entry name" value="Seven-hairpin_glycosidases"/>
</dbReference>
<dbReference type="InterPro" id="IPR012341">
    <property type="entry name" value="6hp_glycosidase-like_sf"/>
</dbReference>
<dbReference type="GO" id="GO:0016020">
    <property type="term" value="C:membrane"/>
    <property type="evidence" value="ECO:0007669"/>
    <property type="project" value="InterPro"/>
</dbReference>
<accession>A0A6C1DT08</accession>
<evidence type="ECO:0000313" key="9">
    <source>
        <dbReference type="EMBL" id="QID80049.1"/>
    </source>
</evidence>
<keyword evidence="4" id="KW-0325">Glycoprotein</keyword>
<evidence type="ECO:0000313" key="10">
    <source>
        <dbReference type="Proteomes" id="UP000501346"/>
    </source>
</evidence>
<dbReference type="EC" id="3.2.1.-" evidence="7"/>
<proteinExistence type="inferred from homology"/>
<dbReference type="GO" id="GO:0005975">
    <property type="term" value="P:carbohydrate metabolic process"/>
    <property type="evidence" value="ECO:0007669"/>
    <property type="project" value="InterPro"/>
</dbReference>
<comment type="cofactor">
    <cofactor evidence="6">
        <name>Ca(2+)</name>
        <dbReference type="ChEBI" id="CHEBI:29108"/>
    </cofactor>
</comment>
<dbReference type="EMBL" id="CP048989">
    <property type="protein sequence ID" value="QID80049.1"/>
    <property type="molecule type" value="Genomic_DNA"/>
</dbReference>
<name>A0A6C1DT08_SACPS</name>
<dbReference type="OrthoDB" id="8118055at2759"/>
<keyword evidence="7" id="KW-0326">Glycosidase</keyword>
<dbReference type="PRINTS" id="PR00747">
    <property type="entry name" value="GLYHDRLASE47"/>
</dbReference>
<evidence type="ECO:0000256" key="1">
    <source>
        <dbReference type="ARBA" id="ARBA00004240"/>
    </source>
</evidence>
<keyword evidence="3" id="KW-0256">Endoplasmic reticulum</keyword>
<feature type="signal peptide" evidence="8">
    <location>
        <begin position="1"/>
        <end position="20"/>
    </location>
</feature>
<protein>
    <recommendedName>
        <fullName evidence="7">alpha-1,2-Mannosidase</fullName>
        <ecNumber evidence="7">3.2.1.-</ecNumber>
    </recommendedName>
</protein>
<evidence type="ECO:0000256" key="8">
    <source>
        <dbReference type="SAM" id="SignalP"/>
    </source>
</evidence>
<keyword evidence="10" id="KW-1185">Reference proteome</keyword>
<feature type="binding site" evidence="6">
    <location>
        <position position="495"/>
    </location>
    <ligand>
        <name>Ca(2+)</name>
        <dbReference type="ChEBI" id="CHEBI:29108"/>
    </ligand>
</feature>
<dbReference type="PANTHER" id="PTHR45679:SF5">
    <property type="entry name" value="ER DEGRADATION-ENHANCING ALPHA-MANNOSIDASE-LIKE PROTEIN 1"/>
    <property type="match status" value="1"/>
</dbReference>
<dbReference type="Proteomes" id="UP000501346">
    <property type="component" value="Chromosome ScVIII"/>
</dbReference>
<feature type="active site" description="Proton donor" evidence="5">
    <location>
        <position position="133"/>
    </location>
</feature>
<evidence type="ECO:0000256" key="7">
    <source>
        <dbReference type="RuleBase" id="RU361193"/>
    </source>
</evidence>
<keyword evidence="6" id="KW-0479">Metal-binding</keyword>
<gene>
    <name evidence="9" type="primary">MNL1_1</name>
    <name evidence="9" type="ORF">GRS66_002354</name>
</gene>
<dbReference type="GO" id="GO:0036503">
    <property type="term" value="P:ERAD pathway"/>
    <property type="evidence" value="ECO:0007669"/>
    <property type="project" value="UniProtKB-ARBA"/>
</dbReference>
<dbReference type="AlphaFoldDB" id="A0A6C1DT08"/>
<feature type="chain" id="PRO_5025645647" description="alpha-1,2-Mannosidase" evidence="8">
    <location>
        <begin position="21"/>
        <end position="796"/>
    </location>
</feature>
<comment type="subcellular location">
    <subcellularLocation>
        <location evidence="1">Endoplasmic reticulum</location>
    </subcellularLocation>
</comment>
<dbReference type="GO" id="GO:0005509">
    <property type="term" value="F:calcium ion binding"/>
    <property type="evidence" value="ECO:0007669"/>
    <property type="project" value="InterPro"/>
</dbReference>
<dbReference type="InterPro" id="IPR044674">
    <property type="entry name" value="EDEM1/2/3"/>
</dbReference>
<dbReference type="GO" id="GO:0004571">
    <property type="term" value="F:mannosyl-oligosaccharide 1,2-alpha-mannosidase activity"/>
    <property type="evidence" value="ECO:0007669"/>
    <property type="project" value="InterPro"/>
</dbReference>
<feature type="active site" evidence="5">
    <location>
        <position position="279"/>
    </location>
</feature>
<dbReference type="InterPro" id="IPR001382">
    <property type="entry name" value="Glyco_hydro_47"/>
</dbReference>
<reference evidence="9 10" key="1">
    <citation type="journal article" date="2019" name="BMC Genomics">
        <title>Chromosome level assembly and comparative genome analysis confirm lager-brewing yeasts originated from a single hybridization.</title>
        <authorList>
            <person name="Salazar A.N."/>
            <person name="Gorter de Vries A.R."/>
            <person name="van den Broek M."/>
            <person name="Brouwers N."/>
            <person name="de la Torre Cortes P."/>
            <person name="Kuijpers N.G.A."/>
            <person name="Daran J.G."/>
            <person name="Abeel T."/>
        </authorList>
    </citation>
    <scope>NUCLEOTIDE SEQUENCE [LARGE SCALE GENOMIC DNA]</scope>
    <source>
        <strain evidence="9 10">CBS 1483</strain>
    </source>
</reference>
<dbReference type="SUPFAM" id="SSF48225">
    <property type="entry name" value="Seven-hairpin glycosidases"/>
    <property type="match status" value="1"/>
</dbReference>
<sequence length="796" mass="91206">MVCCLWVLLALLLHLDHVACEDDAYSFTSKELKAYKQEVKELFYFGFDNYLEHGYPYDEVKPISCVPKKRNFEDPTDQGTNDILGNFTITLIDSLTTIAILEDRPQFLKAARLVERTFPDGNFDIDSTIQVFEITIRVIGSLLSSHLYATDPTKAVYLGDDYDGSLLRLAQNMADRLLPAYLTSTGLPMPRRNIKRKWDVSEFPDFLETENNVAAMASPMFEFTVLSYLTGDPKYEKVTRYAFDKTWSLRTGLDLLPMSFHPEKLTPYTPMTGIGASIDSLFEYALKGAILFDDSELMEVWNVAYEALKTNCKNDWFFANVMADTGHLFVPWIDSLSAFFSGLQVLAGDLDDAIANHLMFLKMWNTFGGIPERWNFSPPEFPPLSPLERSGAVALDNILPLEWYPLRPEFFESTYFLYRATKDPFYLNIGVHLLKDLKQRFKSNCGFAGFQNVITGELQDRMETFVLSETLKYLYLLFDEENELHNSASDVIFSTEAHPMWLPQEVRSNYKRNAKFNNSVYSSHLEICQKKDREQAGENTLSQRIVGFAKSIFHKGLPDEEATDPIIDYTIDTELPGTCSIKPHHVIGDEFWYSPMLSNFDRLFEIDSRFAATLIKPSHMHNYNAIELEPGFYNRWSNPQFSTCLIPPTTEIFELLFDLPGYHQLNPLMLENKTITFETFGGRSRLKIEKLQIYQIDYYGDLITASTFQDVSRKDIFSNACDAVASLYSPTYLYRVVAINGRILPRHGSVQIKKHSPVLTSNGTREEDEFKMDGIGINDHSQLMLECTPIINLFIV</sequence>
<dbReference type="Gene3D" id="1.50.10.10">
    <property type="match status" value="1"/>
</dbReference>
<keyword evidence="6" id="KW-0106">Calcium</keyword>
<keyword evidence="7" id="KW-0378">Hydrolase</keyword>
<organism evidence="9 10">
    <name type="scientific">Saccharomyces pastorianus</name>
    <name type="common">Lager yeast</name>
    <name type="synonym">Saccharomyces cerevisiae x Saccharomyces eubayanus</name>
    <dbReference type="NCBI Taxonomy" id="27292"/>
    <lineage>
        <taxon>Eukaryota</taxon>
        <taxon>Fungi</taxon>
        <taxon>Dikarya</taxon>
        <taxon>Ascomycota</taxon>
        <taxon>Saccharomycotina</taxon>
        <taxon>Saccharomycetes</taxon>
        <taxon>Saccharomycetales</taxon>
        <taxon>Saccharomycetaceae</taxon>
        <taxon>Saccharomyces</taxon>
    </lineage>
</organism>
<dbReference type="GO" id="GO:1904380">
    <property type="term" value="P:endoplasmic reticulum mannose trimming"/>
    <property type="evidence" value="ECO:0007669"/>
    <property type="project" value="InterPro"/>
</dbReference>
<evidence type="ECO:0000256" key="5">
    <source>
        <dbReference type="PIRSR" id="PIRSR601382-1"/>
    </source>
</evidence>
<feature type="active site" evidence="5">
    <location>
        <position position="409"/>
    </location>
</feature>
<evidence type="ECO:0000256" key="3">
    <source>
        <dbReference type="ARBA" id="ARBA00022824"/>
    </source>
</evidence>